<feature type="transmembrane region" description="Helical" evidence="12">
    <location>
        <begin position="596"/>
        <end position="624"/>
    </location>
</feature>
<dbReference type="Pfam" id="PF19055">
    <property type="entry name" value="ABC2_membrane_7"/>
    <property type="match status" value="1"/>
</dbReference>
<keyword evidence="4" id="KW-1003">Cell membrane</keyword>
<keyword evidence="8 12" id="KW-1133">Transmembrane helix</keyword>
<dbReference type="SMART" id="SM00382">
    <property type="entry name" value="AAA"/>
    <property type="match status" value="2"/>
</dbReference>
<dbReference type="Pfam" id="PF06422">
    <property type="entry name" value="PDR_CDR"/>
    <property type="match status" value="1"/>
</dbReference>
<evidence type="ECO:0000256" key="11">
    <source>
        <dbReference type="SAM" id="MobiDB-lite"/>
    </source>
</evidence>
<dbReference type="PROSITE" id="PS00211">
    <property type="entry name" value="ABC_TRANSPORTER_1"/>
    <property type="match status" value="1"/>
</dbReference>
<keyword evidence="5 12" id="KW-0812">Transmembrane</keyword>
<feature type="transmembrane region" description="Helical" evidence="12">
    <location>
        <begin position="663"/>
        <end position="682"/>
    </location>
</feature>
<feature type="transmembrane region" description="Helical" evidence="12">
    <location>
        <begin position="1752"/>
        <end position="1777"/>
    </location>
</feature>
<dbReference type="InterPro" id="IPR013525">
    <property type="entry name" value="ABC2_TM"/>
</dbReference>
<accession>A0A1Q5UA29</accession>
<evidence type="ECO:0000256" key="12">
    <source>
        <dbReference type="SAM" id="Phobius"/>
    </source>
</evidence>
<dbReference type="GO" id="GO:0016887">
    <property type="term" value="F:ATP hydrolysis activity"/>
    <property type="evidence" value="ECO:0007669"/>
    <property type="project" value="InterPro"/>
</dbReference>
<dbReference type="InterPro" id="IPR017871">
    <property type="entry name" value="ABC_transporter-like_CS"/>
</dbReference>
<feature type="transmembrane region" description="Helical" evidence="12">
    <location>
        <begin position="1843"/>
        <end position="1865"/>
    </location>
</feature>
<keyword evidence="6" id="KW-0547">Nucleotide-binding</keyword>
<organism evidence="14 15">
    <name type="scientific">Penicillium subrubescens</name>
    <dbReference type="NCBI Taxonomy" id="1316194"/>
    <lineage>
        <taxon>Eukaryota</taxon>
        <taxon>Fungi</taxon>
        <taxon>Dikarya</taxon>
        <taxon>Ascomycota</taxon>
        <taxon>Pezizomycotina</taxon>
        <taxon>Eurotiomycetes</taxon>
        <taxon>Eurotiomycetidae</taxon>
        <taxon>Eurotiales</taxon>
        <taxon>Aspergillaceae</taxon>
        <taxon>Penicillium</taxon>
    </lineage>
</organism>
<evidence type="ECO:0000256" key="8">
    <source>
        <dbReference type="ARBA" id="ARBA00022989"/>
    </source>
</evidence>
<feature type="transmembrane region" description="Helical" evidence="12">
    <location>
        <begin position="1256"/>
        <end position="1287"/>
    </location>
</feature>
<feature type="transmembrane region" description="Helical" evidence="12">
    <location>
        <begin position="1299"/>
        <end position="1321"/>
    </location>
</feature>
<dbReference type="InterPro" id="IPR036259">
    <property type="entry name" value="MFS_trans_sf"/>
</dbReference>
<keyword evidence="3" id="KW-0813">Transport</keyword>
<feature type="domain" description="ABC transporter" evidence="13">
    <location>
        <begin position="846"/>
        <end position="1088"/>
    </location>
</feature>
<evidence type="ECO:0000313" key="14">
    <source>
        <dbReference type="EMBL" id="OKP09316.1"/>
    </source>
</evidence>
<dbReference type="SUPFAM" id="SSF52540">
    <property type="entry name" value="P-loop containing nucleoside triphosphate hydrolases"/>
    <property type="match status" value="2"/>
</dbReference>
<feature type="coiled-coil region" evidence="10">
    <location>
        <begin position="455"/>
        <end position="482"/>
    </location>
</feature>
<evidence type="ECO:0000256" key="9">
    <source>
        <dbReference type="ARBA" id="ARBA00023136"/>
    </source>
</evidence>
<dbReference type="InterPro" id="IPR027417">
    <property type="entry name" value="P-loop_NTPase"/>
</dbReference>
<dbReference type="GO" id="GO:0005886">
    <property type="term" value="C:plasma membrane"/>
    <property type="evidence" value="ECO:0007669"/>
    <property type="project" value="UniProtKB-SubCell"/>
</dbReference>
<evidence type="ECO:0000256" key="4">
    <source>
        <dbReference type="ARBA" id="ARBA00022475"/>
    </source>
</evidence>
<feature type="region of interest" description="Disordered" evidence="11">
    <location>
        <begin position="64"/>
        <end position="104"/>
    </location>
</feature>
<dbReference type="InterPro" id="IPR034003">
    <property type="entry name" value="ABCG_PDR_2"/>
</dbReference>
<feature type="transmembrane region" description="Helical" evidence="12">
    <location>
        <begin position="1548"/>
        <end position="1571"/>
    </location>
</feature>
<dbReference type="Pfam" id="PF00005">
    <property type="entry name" value="ABC_tran"/>
    <property type="match status" value="2"/>
</dbReference>
<dbReference type="Pfam" id="PF07690">
    <property type="entry name" value="MFS_1"/>
    <property type="match status" value="1"/>
</dbReference>
<keyword evidence="9 12" id="KW-0472">Membrane</keyword>
<dbReference type="Gene3D" id="1.20.1250.20">
    <property type="entry name" value="MFS general substrate transporter like domains"/>
    <property type="match status" value="1"/>
</dbReference>
<comment type="subcellular location">
    <subcellularLocation>
        <location evidence="1">Cell membrane</location>
        <topology evidence="1">Multi-pass membrane protein</topology>
    </subcellularLocation>
</comment>
<evidence type="ECO:0000256" key="6">
    <source>
        <dbReference type="ARBA" id="ARBA00022741"/>
    </source>
</evidence>
<evidence type="ECO:0000259" key="13">
    <source>
        <dbReference type="PROSITE" id="PS50893"/>
    </source>
</evidence>
<dbReference type="Pfam" id="PF01061">
    <property type="entry name" value="ABC2_membrane"/>
    <property type="match status" value="2"/>
</dbReference>
<dbReference type="PROSITE" id="PS50893">
    <property type="entry name" value="ABC_TRANSPORTER_2"/>
    <property type="match status" value="2"/>
</dbReference>
<feature type="transmembrane region" description="Helical" evidence="12">
    <location>
        <begin position="1191"/>
        <end position="1208"/>
    </location>
</feature>
<sequence length="1903" mass="213018">MDDKSPVGDASTNSDTDSRRSSNYEQGREEIRISNPQGMTMAQTGVDVEKAQYEFSELNRQFSSISHQARRLSKQASRASKPTATGEDVEKAGSSADSDEPWDLETTLRGKRAAEEEAGIKDKHIGVIWDNLTVRGIGGVKTFIKTFPDAIIDFFNFPETIMHMLGYGDKGTEYNILEGFRGLIKPGEMVLVLGRPGSGCTTFLKVIANQRFGYTGVDGEVLYGPFTAETFSERFRGEAVYNQEDDIHQPTLTVKQTLEFALDTKTPGKRPMGVSKAEFKERVTNMLLRMFNIEHTANTVIGNQFIRGVSGGERRRVSIAEMMTTSSTVLAWDNSTRGLDASTALDFAKSLRILTNIYKTTTFVSLYQASENIYKQFDKVLVIDSGRQVFFGPTDKARAYFEGLGFRKKPRQTTPDYLTGCTDPFEREFQEGRSSENVPSTPQVLVEAFDKSTFSEQLDAEMRRYRAQVEQEKQVYDDFEIANLEAKRKYTPKSSVYSIPLHLQIWALMQRQFLLKWQDKFALTVSWLTSTGIAIILGTVWLKQPETSAGAFTRGGLLFISLLFNGFQAFSELAGTMIGRSIVNKHRSFTFYRPTALFIAQIIVDTTFAIARILIFAIIVYFMCGLALDASAFFTFVLIILTGYVCMTVVFRTIGCLCPDFDYAMKFAAVIITLFVLTSGYLIQWANQQLWLRWIYYLNPFGLGFASLMVNEFSRLTMTCTKDSLIPNGPGYTDIAHQACTLAGGERGSALIPGTNYLMTTFAYANGDLWRNFGIMIALIIAFLGSNLYLGENVQFEAGGKTITFFQKENSEREELNKVLETKKANRQAKTVDTGANLKISSTSVFTWEDVRYEVPVPSGTRQLLNSVYGYVQPGKLTALMGASGAGKTTLLDVLAARKNIGVVSGDILVDGRAPGTAFQRGTSYAEQLDTHEAMATVREALRFSADLRQPFETPRSEKYEYVEEIISLLELENLADAIIGTPETGLSVEERKRVTIGVELAAKPELLLFLDEPTSGLDSQSAFNIVRFLKKLAAAGQAILCTIHQPNSALFENFDRLLLLQKGGECVYFGDIGADSHVLLDYFRRNGADCPPDANPAEWMLDAIGAGQTRRIGDRDWGDVWRTSPELEAVKKEIIQIKSDRAQVVVQTTDQGQTAVEKEYASPLWHQVKVVGRRTHLSFWRSRNYGFTRLFTHVVIAVVTGLAFLQLDDSRSSLQYRIFVIFNVTVLPAIILQQVQPKYDMSRLIFYRESASKTYSQFAFAFSMVLAELPYSILCAVCFFLPLYYIPGFQSTSDRAGYQFLMVLITEIFAVTLGQMISALTPNSFIASQLNPPIVIIFSLFCGVAIPKPQMPKFWRSWLYQLDPFTRLIGGMVVTELHGRPVKCTAYEWNYFPAPAGQNCGEYMKPFFERGGIGYLQNNATQWCRYCAYKIGDEFYSAFSMDFNNRWRDLGIFIAFVVSNLVILFFATSSRMANNAPTDPSPTSKADIADVPTISHAESSQVHSKWKSAKVADGDTAMTLFDDPDELHEEIDPVEARKLLWKIDFMILPYLAVCYAFFYIDKTTLSYAAIFGIRDDLHLHGTQYNWLSSKYLGANIFMWGVFLMIQAACNSFETLAVLRALGGAAEACSDPAFMLITSMWYTRREQPVRIGLWYTANGIGIALGGLLGYGIGHIRGALPSWKYEFIVIGALCATWGIIMFIFLPDSPVNAPGLTKRERRIAVDRIRENQTGVENKHLKPYQIIEAFKDYKLYMFFILGVVCNVPNGGISNFGTIIIKGFGFSTLVTSLMQIPYGVLIALSILTCVYLNDRFENRRCVFVLIFLIPNLVGAFGLRFFPTHHGVGRLICYYLTGPYNAAFVLILSMQIANTAGHTKKVVTNAVLFLGYCTGNIAGPFFYKTDQS</sequence>
<reference evidence="14 15" key="1">
    <citation type="submission" date="2016-10" db="EMBL/GenBank/DDBJ databases">
        <title>Genome sequence of the ascomycete fungus Penicillium subrubescens.</title>
        <authorList>
            <person name="De Vries R.P."/>
            <person name="Peng M."/>
            <person name="Dilokpimol A."/>
            <person name="Hilden K."/>
            <person name="Makela M.R."/>
            <person name="Grigoriev I."/>
            <person name="Riley R."/>
            <person name="Granchi Z."/>
        </authorList>
    </citation>
    <scope>NUCLEOTIDE SEQUENCE [LARGE SCALE GENOMIC DNA]</scope>
    <source>
        <strain evidence="14 15">CBS 132785</strain>
    </source>
</reference>
<feature type="compositionally biased region" description="Basic and acidic residues" evidence="11">
    <location>
        <begin position="16"/>
        <end position="32"/>
    </location>
</feature>
<dbReference type="InterPro" id="IPR003593">
    <property type="entry name" value="AAA+_ATPase"/>
</dbReference>
<dbReference type="Gene3D" id="3.40.50.300">
    <property type="entry name" value="P-loop containing nucleotide triphosphate hydrolases"/>
    <property type="match status" value="2"/>
</dbReference>
<feature type="domain" description="ABC transporter" evidence="13">
    <location>
        <begin position="162"/>
        <end position="410"/>
    </location>
</feature>
<feature type="transmembrane region" description="Helical" evidence="12">
    <location>
        <begin position="1789"/>
        <end position="1808"/>
    </location>
</feature>
<dbReference type="CDD" id="cd03232">
    <property type="entry name" value="ABCG_PDR_domain2"/>
    <property type="match status" value="1"/>
</dbReference>
<proteinExistence type="inferred from homology"/>
<dbReference type="CDD" id="cd03233">
    <property type="entry name" value="ABCG_PDR_domain1"/>
    <property type="match status" value="1"/>
</dbReference>
<comment type="caution">
    <text evidence="14">The sequence shown here is derived from an EMBL/GenBank/DDBJ whole genome shotgun (WGS) entry which is preliminary data.</text>
</comment>
<keyword evidence="7" id="KW-0067">ATP-binding</keyword>
<dbReference type="InterPro" id="IPR029481">
    <property type="entry name" value="ABC_trans_N"/>
</dbReference>
<dbReference type="FunFam" id="3.40.50.300:FF:001010">
    <property type="entry name" value="ABC multidrug transporter (Eurofung)"/>
    <property type="match status" value="1"/>
</dbReference>
<dbReference type="InterPro" id="IPR003439">
    <property type="entry name" value="ABC_transporter-like_ATP-bd"/>
</dbReference>
<feature type="transmembrane region" description="Helical" evidence="12">
    <location>
        <begin position="1653"/>
        <end position="1672"/>
    </location>
</feature>
<dbReference type="GO" id="GO:0140359">
    <property type="term" value="F:ABC-type transporter activity"/>
    <property type="evidence" value="ECO:0007669"/>
    <property type="project" value="InterPro"/>
</dbReference>
<dbReference type="EMBL" id="MNBE01000552">
    <property type="protein sequence ID" value="OKP09316.1"/>
    <property type="molecule type" value="Genomic_DNA"/>
</dbReference>
<evidence type="ECO:0000313" key="15">
    <source>
        <dbReference type="Proteomes" id="UP000186955"/>
    </source>
</evidence>
<evidence type="ECO:0000256" key="10">
    <source>
        <dbReference type="SAM" id="Coils"/>
    </source>
</evidence>
<dbReference type="PANTHER" id="PTHR19241">
    <property type="entry name" value="ATP-BINDING CASSETTE TRANSPORTER"/>
    <property type="match status" value="1"/>
</dbReference>
<dbReference type="InterPro" id="IPR011701">
    <property type="entry name" value="MFS"/>
</dbReference>
<dbReference type="GO" id="GO:0005524">
    <property type="term" value="F:ATP binding"/>
    <property type="evidence" value="ECO:0007669"/>
    <property type="project" value="UniProtKB-KW"/>
</dbReference>
<dbReference type="SUPFAM" id="SSF103473">
    <property type="entry name" value="MFS general substrate transporter"/>
    <property type="match status" value="1"/>
</dbReference>
<feature type="transmembrane region" description="Helical" evidence="12">
    <location>
        <begin position="554"/>
        <end position="575"/>
    </location>
</feature>
<feature type="transmembrane region" description="Helical" evidence="12">
    <location>
        <begin position="1451"/>
        <end position="1469"/>
    </location>
</feature>
<feature type="transmembrane region" description="Helical" evidence="12">
    <location>
        <begin position="769"/>
        <end position="790"/>
    </location>
</feature>
<dbReference type="Pfam" id="PF14510">
    <property type="entry name" value="ABC_trans_N"/>
    <property type="match status" value="1"/>
</dbReference>
<dbReference type="Proteomes" id="UP000186955">
    <property type="component" value="Unassembled WGS sequence"/>
</dbReference>
<evidence type="ECO:0000256" key="1">
    <source>
        <dbReference type="ARBA" id="ARBA00004651"/>
    </source>
</evidence>
<feature type="compositionally biased region" description="Polar residues" evidence="11">
    <location>
        <begin position="74"/>
        <end position="83"/>
    </location>
</feature>
<evidence type="ECO:0000256" key="3">
    <source>
        <dbReference type="ARBA" id="ARBA00022448"/>
    </source>
</evidence>
<protein>
    <submittedName>
        <fullName evidence="14">ABC transporter G family member 11</fullName>
    </submittedName>
</protein>
<feature type="transmembrane region" description="Helical" evidence="12">
    <location>
        <begin position="1877"/>
        <end position="1898"/>
    </location>
</feature>
<dbReference type="InterPro" id="IPR010929">
    <property type="entry name" value="PDR_CDR_ABC"/>
</dbReference>
<keyword evidence="10" id="KW-0175">Coiled coil</keyword>
<feature type="transmembrane region" description="Helical" evidence="12">
    <location>
        <begin position="1684"/>
        <end position="1704"/>
    </location>
</feature>
<feature type="region of interest" description="Disordered" evidence="11">
    <location>
        <begin position="1"/>
        <end position="42"/>
    </location>
</feature>
<dbReference type="InterPro" id="IPR034001">
    <property type="entry name" value="ABCG_PDR_1"/>
</dbReference>
<feature type="transmembrane region" description="Helical" evidence="12">
    <location>
        <begin position="1215"/>
        <end position="1236"/>
    </location>
</feature>
<evidence type="ECO:0000256" key="5">
    <source>
        <dbReference type="ARBA" id="ARBA00022692"/>
    </source>
</evidence>
<name>A0A1Q5UA29_9EURO</name>
<keyword evidence="15" id="KW-1185">Reference proteome</keyword>
<dbReference type="STRING" id="1316194.A0A1Q5UA29"/>
<comment type="similarity">
    <text evidence="2">Belongs to the ABC transporter superfamily. ABCG family. PDR (TC 3.A.1.205) subfamily.</text>
</comment>
<dbReference type="FunFam" id="3.40.50.300:FF:000054">
    <property type="entry name" value="ABC multidrug transporter atrF"/>
    <property type="match status" value="1"/>
</dbReference>
<feature type="transmembrane region" description="Helical" evidence="12">
    <location>
        <begin position="1327"/>
        <end position="1347"/>
    </location>
</feature>
<feature type="transmembrane region" description="Helical" evidence="12">
    <location>
        <begin position="1817"/>
        <end position="1837"/>
    </location>
</feature>
<feature type="transmembrane region" description="Helical" evidence="12">
    <location>
        <begin position="630"/>
        <end position="651"/>
    </location>
</feature>
<gene>
    <name evidence="14" type="ORF">PENSUB_5402</name>
</gene>
<evidence type="ECO:0000256" key="2">
    <source>
        <dbReference type="ARBA" id="ARBA00006012"/>
    </source>
</evidence>
<evidence type="ECO:0000256" key="7">
    <source>
        <dbReference type="ARBA" id="ARBA00022840"/>
    </source>
</evidence>
<dbReference type="InterPro" id="IPR043926">
    <property type="entry name" value="ABCG_dom"/>
</dbReference>
<feature type="transmembrane region" description="Helical" evidence="12">
    <location>
        <begin position="521"/>
        <end position="542"/>
    </location>
</feature>